<protein>
    <submittedName>
        <fullName evidence="1">Uncharacterized protein</fullName>
    </submittedName>
</protein>
<dbReference type="EMBL" id="ML211155">
    <property type="protein sequence ID" value="TFK87392.1"/>
    <property type="molecule type" value="Genomic_DNA"/>
</dbReference>
<keyword evidence="2" id="KW-1185">Reference proteome</keyword>
<evidence type="ECO:0000313" key="2">
    <source>
        <dbReference type="Proteomes" id="UP000308197"/>
    </source>
</evidence>
<dbReference type="InParanoid" id="A0A5C3PDN1"/>
<dbReference type="Proteomes" id="UP000308197">
    <property type="component" value="Unassembled WGS sequence"/>
</dbReference>
<proteinExistence type="predicted"/>
<evidence type="ECO:0000313" key="1">
    <source>
        <dbReference type="EMBL" id="TFK87392.1"/>
    </source>
</evidence>
<name>A0A5C3PDN1_9APHY</name>
<dbReference type="AlphaFoldDB" id="A0A5C3PDN1"/>
<gene>
    <name evidence="1" type="ORF">K466DRAFT_112938</name>
</gene>
<sequence length="177" mass="19429">MGSILLTSQSMVKTSPPQVTETLATLGQACDRGLLAATHVEVQTIAAECPLALTVRLASQPLVQSCGRQSFTHAAVLLLHSPDSSKHLKLRVPEPCLQRYLARRYDTKPPARYAASTSTPCCEPGCLTIRWLEAMFWVPFRVEKSCQDTGRSTNSIKAWLGVVGRVSIRDSSEYLLK</sequence>
<reference evidence="1 2" key="1">
    <citation type="journal article" date="2019" name="Nat. Ecol. Evol.">
        <title>Megaphylogeny resolves global patterns of mushroom evolution.</title>
        <authorList>
            <person name="Varga T."/>
            <person name="Krizsan K."/>
            <person name="Foldi C."/>
            <person name="Dima B."/>
            <person name="Sanchez-Garcia M."/>
            <person name="Sanchez-Ramirez S."/>
            <person name="Szollosi G.J."/>
            <person name="Szarkandi J.G."/>
            <person name="Papp V."/>
            <person name="Albert L."/>
            <person name="Andreopoulos W."/>
            <person name="Angelini C."/>
            <person name="Antonin V."/>
            <person name="Barry K.W."/>
            <person name="Bougher N.L."/>
            <person name="Buchanan P."/>
            <person name="Buyck B."/>
            <person name="Bense V."/>
            <person name="Catcheside P."/>
            <person name="Chovatia M."/>
            <person name="Cooper J."/>
            <person name="Damon W."/>
            <person name="Desjardin D."/>
            <person name="Finy P."/>
            <person name="Geml J."/>
            <person name="Haridas S."/>
            <person name="Hughes K."/>
            <person name="Justo A."/>
            <person name="Karasinski D."/>
            <person name="Kautmanova I."/>
            <person name="Kiss B."/>
            <person name="Kocsube S."/>
            <person name="Kotiranta H."/>
            <person name="LaButti K.M."/>
            <person name="Lechner B.E."/>
            <person name="Liimatainen K."/>
            <person name="Lipzen A."/>
            <person name="Lukacs Z."/>
            <person name="Mihaltcheva S."/>
            <person name="Morgado L.N."/>
            <person name="Niskanen T."/>
            <person name="Noordeloos M.E."/>
            <person name="Ohm R.A."/>
            <person name="Ortiz-Santana B."/>
            <person name="Ovrebo C."/>
            <person name="Racz N."/>
            <person name="Riley R."/>
            <person name="Savchenko A."/>
            <person name="Shiryaev A."/>
            <person name="Soop K."/>
            <person name="Spirin V."/>
            <person name="Szebenyi C."/>
            <person name="Tomsovsky M."/>
            <person name="Tulloss R.E."/>
            <person name="Uehling J."/>
            <person name="Grigoriev I.V."/>
            <person name="Vagvolgyi C."/>
            <person name="Papp T."/>
            <person name="Martin F.M."/>
            <person name="Miettinen O."/>
            <person name="Hibbett D.S."/>
            <person name="Nagy L.G."/>
        </authorList>
    </citation>
    <scope>NUCLEOTIDE SEQUENCE [LARGE SCALE GENOMIC DNA]</scope>
    <source>
        <strain evidence="1 2">HHB13444</strain>
    </source>
</reference>
<organism evidence="1 2">
    <name type="scientific">Polyporus arcularius HHB13444</name>
    <dbReference type="NCBI Taxonomy" id="1314778"/>
    <lineage>
        <taxon>Eukaryota</taxon>
        <taxon>Fungi</taxon>
        <taxon>Dikarya</taxon>
        <taxon>Basidiomycota</taxon>
        <taxon>Agaricomycotina</taxon>
        <taxon>Agaricomycetes</taxon>
        <taxon>Polyporales</taxon>
        <taxon>Polyporaceae</taxon>
        <taxon>Polyporus</taxon>
    </lineage>
</organism>
<accession>A0A5C3PDN1</accession>